<dbReference type="AlphaFoldDB" id="A0A7W2TVQ1"/>
<dbReference type="RefSeq" id="WP_182170603.1">
    <property type="nucleotide sequence ID" value="NZ_JACFXU010000013.1"/>
</dbReference>
<reference evidence="3 4" key="1">
    <citation type="submission" date="2020-07" db="EMBL/GenBank/DDBJ databases">
        <title>Halieaceae bacterium, F7430, whole genome shotgun sequencing project.</title>
        <authorList>
            <person name="Jiang S."/>
            <person name="Liu Z.W."/>
            <person name="Du Z.J."/>
        </authorList>
    </citation>
    <scope>NUCLEOTIDE SEQUENCE [LARGE SCALE GENOMIC DNA]</scope>
    <source>
        <strain evidence="3 4">F7430</strain>
    </source>
</reference>
<dbReference type="PROSITE" id="PS51257">
    <property type="entry name" value="PROKAR_LIPOPROTEIN"/>
    <property type="match status" value="1"/>
</dbReference>
<evidence type="ECO:0000313" key="4">
    <source>
        <dbReference type="Proteomes" id="UP000539350"/>
    </source>
</evidence>
<dbReference type="Gene3D" id="2.60.40.10">
    <property type="entry name" value="Immunoglobulins"/>
    <property type="match status" value="2"/>
</dbReference>
<feature type="compositionally biased region" description="Polar residues" evidence="1">
    <location>
        <begin position="739"/>
        <end position="758"/>
    </location>
</feature>
<evidence type="ECO:0000313" key="3">
    <source>
        <dbReference type="EMBL" id="MBA6412824.1"/>
    </source>
</evidence>
<dbReference type="InterPro" id="IPR013783">
    <property type="entry name" value="Ig-like_fold"/>
</dbReference>
<dbReference type="Proteomes" id="UP000539350">
    <property type="component" value="Unassembled WGS sequence"/>
</dbReference>
<dbReference type="InterPro" id="IPR008964">
    <property type="entry name" value="Invasin/intimin_cell_adhesion"/>
</dbReference>
<keyword evidence="2" id="KW-0732">Signal</keyword>
<gene>
    <name evidence="3" type="ORF">H2508_06810</name>
</gene>
<dbReference type="SUPFAM" id="SSF49373">
    <property type="entry name" value="Invasin/intimin cell-adhesion fragments"/>
    <property type="match status" value="2"/>
</dbReference>
<keyword evidence="4" id="KW-1185">Reference proteome</keyword>
<evidence type="ECO:0000256" key="2">
    <source>
        <dbReference type="SAM" id="SignalP"/>
    </source>
</evidence>
<accession>A0A7W2TVQ1</accession>
<protein>
    <submittedName>
        <fullName evidence="3">Ig-like domain-containing protein</fullName>
    </submittedName>
</protein>
<feature type="chain" id="PRO_5030567866" evidence="2">
    <location>
        <begin position="25"/>
        <end position="758"/>
    </location>
</feature>
<name>A0A7W2TVQ1_9GAMM</name>
<comment type="caution">
    <text evidence="3">The sequence shown here is derived from an EMBL/GenBank/DDBJ whole genome shotgun (WGS) entry which is preliminary data.</text>
</comment>
<feature type="region of interest" description="Disordered" evidence="1">
    <location>
        <begin position="494"/>
        <end position="513"/>
    </location>
</feature>
<sequence length="758" mass="78518">MITRFATLTNRLTALIATLFIVTACGGGGGGSDGGGFIGGGGDGSNAAPYFLTLELLDATGEPTSTVTTTKPATLSVRVTNKGPNGKAIPDVVVSAATDLGNVAPATALSDANGFATFTLEAGATLGAGSVTVSVTNTDNVPTEAAINYQVDTAGLRLGHFKDGVFIENEIGINPESSLVYQGAAELSLAIVDEDGSPVTTEETVTFNSTCLAKSDASLDPSAPISTTTGYIRTTYKASRCSGDDEITARIMDGDGVAFGTLNIASPRANSLLFVSAEPELIVLKGTGGGNERPESSLVTFQVINSNNNPLPNVKVDFSLTTSIGGLSLTPSSAISDSDGLVKVTLFSGDVSTVVRVIASVNAGDGSGTSLSTVSNILTVSTGLPDQNSISLSVQDGFVVENGLTVDGVERCITVRMADKFNNPVIDGTSAIFTTEYGTIDPSCSTGTRNGERAGSCGGPNPGSCSVLWTSGEPRFPTLSSSLNSIRRINDPNGYSCKSHNGRTGPCPDDLGPVRGGRSTILVTAIGEESFVDRNGNGIMDEAERDLFENLPEAFIDHNEDGIFNPAEPFCANNPQALACISGNEETFVDFNNDQKYNKNNNPALYNGLLCPREGDGIWCSRELVNVRAQTYLILSGGDSYGWDFLLTRGRSVMQGTQEGSQYMVYVSDAFNNKPPAGSTITISTSGGCEIISPTQFTVPSTASYGAFGFPLETGGNGERGNVIITLNPKDGAPYTESFGCQSNAPPTDSDLTTSPGG</sequence>
<proteinExistence type="predicted"/>
<dbReference type="EMBL" id="JACFXU010000013">
    <property type="protein sequence ID" value="MBA6412824.1"/>
    <property type="molecule type" value="Genomic_DNA"/>
</dbReference>
<feature type="signal peptide" evidence="2">
    <location>
        <begin position="1"/>
        <end position="24"/>
    </location>
</feature>
<evidence type="ECO:0000256" key="1">
    <source>
        <dbReference type="SAM" id="MobiDB-lite"/>
    </source>
</evidence>
<organism evidence="3 4">
    <name type="scientific">Sediminihaliea albiluteola</name>
    <dbReference type="NCBI Taxonomy" id="2758564"/>
    <lineage>
        <taxon>Bacteria</taxon>
        <taxon>Pseudomonadati</taxon>
        <taxon>Pseudomonadota</taxon>
        <taxon>Gammaproteobacteria</taxon>
        <taxon>Cellvibrionales</taxon>
        <taxon>Halieaceae</taxon>
        <taxon>Sediminihaliea</taxon>
    </lineage>
</organism>
<feature type="region of interest" description="Disordered" evidence="1">
    <location>
        <begin position="735"/>
        <end position="758"/>
    </location>
</feature>